<evidence type="ECO:0000256" key="1">
    <source>
        <dbReference type="ARBA" id="ARBA00022741"/>
    </source>
</evidence>
<evidence type="ECO:0000256" key="2">
    <source>
        <dbReference type="ARBA" id="ARBA00022840"/>
    </source>
</evidence>
<keyword evidence="1" id="KW-0547">Nucleotide-binding</keyword>
<dbReference type="Gene3D" id="3.40.50.300">
    <property type="entry name" value="P-loop containing nucleotide triphosphate hydrolases"/>
    <property type="match status" value="1"/>
</dbReference>
<dbReference type="PANTHER" id="PTHR39206">
    <property type="entry name" value="SLL8004 PROTEIN"/>
    <property type="match status" value="1"/>
</dbReference>
<proteinExistence type="predicted"/>
<dbReference type="GO" id="GO:0005524">
    <property type="term" value="F:ATP binding"/>
    <property type="evidence" value="ECO:0007669"/>
    <property type="project" value="UniProtKB-KW"/>
</dbReference>
<evidence type="ECO:0000259" key="3">
    <source>
        <dbReference type="Pfam" id="PF06414"/>
    </source>
</evidence>
<evidence type="ECO:0000313" key="4">
    <source>
        <dbReference type="EMBL" id="SEJ72049.1"/>
    </source>
</evidence>
<reference evidence="4 5" key="1">
    <citation type="submission" date="2016-10" db="EMBL/GenBank/DDBJ databases">
        <authorList>
            <person name="de Groot N.N."/>
        </authorList>
    </citation>
    <scope>NUCLEOTIDE SEQUENCE [LARGE SCALE GENOMIC DNA]</scope>
    <source>
        <strain evidence="4 5">DSM 373</strain>
    </source>
</reference>
<dbReference type="Proteomes" id="UP000199250">
    <property type="component" value="Unassembled WGS sequence"/>
</dbReference>
<organism evidence="4 5">
    <name type="scientific">Azotobacter beijerinckii</name>
    <dbReference type="NCBI Taxonomy" id="170623"/>
    <lineage>
        <taxon>Bacteria</taxon>
        <taxon>Pseudomonadati</taxon>
        <taxon>Pseudomonadota</taxon>
        <taxon>Gammaproteobacteria</taxon>
        <taxon>Pseudomonadales</taxon>
        <taxon>Pseudomonadaceae</taxon>
        <taxon>Azotobacter</taxon>
    </lineage>
</organism>
<keyword evidence="2" id="KW-0067">ATP-binding</keyword>
<sequence length="211" mass="24069">CLGGCTGHPISPKQRETIKSDIDKICNCSARLLAKAGLLGEVEKLSCWDGRLDFNGIAVNSYYASVVADFIRHKLLDARTSFTFETVMSSPDKVDFLRKAKAQWFRTYLYFVATEDPEINISRVANRVRAGGHPVPKEKIVSRYYRSLDLLAEAVQYTDRAYIFDNSGQDRIWLAEVTDGVELEFKGEWMPHWFKTALWDKFAADEEAIQE</sequence>
<feature type="domain" description="Zeta toxin" evidence="3">
    <location>
        <begin position="66"/>
        <end position="175"/>
    </location>
</feature>
<dbReference type="EMBL" id="FNYQ01000244">
    <property type="protein sequence ID" value="SEJ72049.1"/>
    <property type="molecule type" value="Genomic_DNA"/>
</dbReference>
<dbReference type="Pfam" id="PF06414">
    <property type="entry name" value="Zeta_toxin"/>
    <property type="match status" value="1"/>
</dbReference>
<dbReference type="GO" id="GO:0016301">
    <property type="term" value="F:kinase activity"/>
    <property type="evidence" value="ECO:0007669"/>
    <property type="project" value="InterPro"/>
</dbReference>
<accession>A0A1H7B2S1</accession>
<feature type="non-terminal residue" evidence="4">
    <location>
        <position position="1"/>
    </location>
</feature>
<gene>
    <name evidence="4" type="ORF">SAMN04244572_04991</name>
</gene>
<evidence type="ECO:0000313" key="5">
    <source>
        <dbReference type="Proteomes" id="UP000199250"/>
    </source>
</evidence>
<dbReference type="PANTHER" id="PTHR39206:SF1">
    <property type="entry name" value="SLL8004 PROTEIN"/>
    <property type="match status" value="1"/>
</dbReference>
<dbReference type="InterPro" id="IPR010488">
    <property type="entry name" value="Zeta_toxin_domain"/>
</dbReference>
<name>A0A1H7B2S1_9GAMM</name>
<dbReference type="OrthoDB" id="9791543at2"/>
<dbReference type="AlphaFoldDB" id="A0A1H7B2S1"/>
<protein>
    <submittedName>
        <fullName evidence="4">Predicted ABC-type ATPase</fullName>
    </submittedName>
</protein>
<dbReference type="InterPro" id="IPR027417">
    <property type="entry name" value="P-loop_NTPase"/>
</dbReference>
<dbReference type="RefSeq" id="WP_139204516.1">
    <property type="nucleotide sequence ID" value="NZ_FNYQ01000244.1"/>
</dbReference>